<dbReference type="EMBL" id="CP017599">
    <property type="protein sequence ID" value="AOX01431.1"/>
    <property type="molecule type" value="Genomic_DNA"/>
</dbReference>
<sequence>MIFLPLSAQNPNFLSFLDRFACTCFDPKRLKPLSVNAFRVNHQALGNQSVRQRRLATVQSTIQFLDLLHKKPTTG</sequence>
<reference evidence="2" key="1">
    <citation type="submission" date="2016-10" db="EMBL/GenBank/DDBJ databases">
        <title>Comparative genomics uncovers the prolific and rare metabolic potential of the cyanobacterial genus Moorea.</title>
        <authorList>
            <person name="Leao T."/>
            <person name="Castelao G."/>
            <person name="Korobeynikov A."/>
            <person name="Monroe E.A."/>
            <person name="Podell S."/>
            <person name="Glukhov E."/>
            <person name="Allen E."/>
            <person name="Gerwick W.H."/>
            <person name="Gerwick L."/>
        </authorList>
    </citation>
    <scope>NUCLEOTIDE SEQUENCE [LARGE SCALE GENOMIC DNA]</scope>
    <source>
        <strain evidence="2">PAL-8-15-08-1</strain>
    </source>
</reference>
<accession>A0A1D8TUV4</accession>
<name>A0A1D8TUV4_9CYAN</name>
<protein>
    <submittedName>
        <fullName evidence="1">Uncharacterized protein</fullName>
    </submittedName>
</protein>
<organism evidence="1 2">
    <name type="scientific">Moorena producens PAL-8-15-08-1</name>
    <dbReference type="NCBI Taxonomy" id="1458985"/>
    <lineage>
        <taxon>Bacteria</taxon>
        <taxon>Bacillati</taxon>
        <taxon>Cyanobacteriota</taxon>
        <taxon>Cyanophyceae</taxon>
        <taxon>Coleofasciculales</taxon>
        <taxon>Coleofasciculaceae</taxon>
        <taxon>Moorena</taxon>
    </lineage>
</organism>
<dbReference type="Proteomes" id="UP000177870">
    <property type="component" value="Chromosome"/>
</dbReference>
<evidence type="ECO:0000313" key="2">
    <source>
        <dbReference type="Proteomes" id="UP000177870"/>
    </source>
</evidence>
<proteinExistence type="predicted"/>
<dbReference type="KEGG" id="mpro:BJP34_20060"/>
<dbReference type="AlphaFoldDB" id="A0A1D8TUV4"/>
<gene>
    <name evidence="1" type="ORF">BJP34_20060</name>
</gene>
<evidence type="ECO:0000313" key="1">
    <source>
        <dbReference type="EMBL" id="AOX01431.1"/>
    </source>
</evidence>